<keyword evidence="2" id="KW-1185">Reference proteome</keyword>
<reference evidence="1" key="1">
    <citation type="journal article" date="2022" name="bioRxiv">
        <title>Sequencing and chromosome-scale assembly of the giantPleurodeles waltlgenome.</title>
        <authorList>
            <person name="Brown T."/>
            <person name="Elewa A."/>
            <person name="Iarovenko S."/>
            <person name="Subramanian E."/>
            <person name="Araus A.J."/>
            <person name="Petzold A."/>
            <person name="Susuki M."/>
            <person name="Suzuki K.-i.T."/>
            <person name="Hayashi T."/>
            <person name="Toyoda A."/>
            <person name="Oliveira C."/>
            <person name="Osipova E."/>
            <person name="Leigh N.D."/>
            <person name="Simon A."/>
            <person name="Yun M.H."/>
        </authorList>
    </citation>
    <scope>NUCLEOTIDE SEQUENCE</scope>
    <source>
        <strain evidence="1">20211129_DDA</strain>
        <tissue evidence="1">Liver</tissue>
    </source>
</reference>
<name>A0AAV7W0F2_PLEWA</name>
<organism evidence="1 2">
    <name type="scientific">Pleurodeles waltl</name>
    <name type="common">Iberian ribbed newt</name>
    <dbReference type="NCBI Taxonomy" id="8319"/>
    <lineage>
        <taxon>Eukaryota</taxon>
        <taxon>Metazoa</taxon>
        <taxon>Chordata</taxon>
        <taxon>Craniata</taxon>
        <taxon>Vertebrata</taxon>
        <taxon>Euteleostomi</taxon>
        <taxon>Amphibia</taxon>
        <taxon>Batrachia</taxon>
        <taxon>Caudata</taxon>
        <taxon>Salamandroidea</taxon>
        <taxon>Salamandridae</taxon>
        <taxon>Pleurodelinae</taxon>
        <taxon>Pleurodeles</taxon>
    </lineage>
</organism>
<dbReference type="AlphaFoldDB" id="A0AAV7W0F2"/>
<comment type="caution">
    <text evidence="1">The sequence shown here is derived from an EMBL/GenBank/DDBJ whole genome shotgun (WGS) entry which is preliminary data.</text>
</comment>
<protein>
    <submittedName>
        <fullName evidence="1">Uncharacterized protein</fullName>
    </submittedName>
</protein>
<evidence type="ECO:0000313" key="1">
    <source>
        <dbReference type="EMBL" id="KAJ1205800.1"/>
    </source>
</evidence>
<proteinExistence type="predicted"/>
<dbReference type="EMBL" id="JANPWB010000002">
    <property type="protein sequence ID" value="KAJ1205800.1"/>
    <property type="molecule type" value="Genomic_DNA"/>
</dbReference>
<dbReference type="Proteomes" id="UP001066276">
    <property type="component" value="Chromosome 1_2"/>
</dbReference>
<evidence type="ECO:0000313" key="2">
    <source>
        <dbReference type="Proteomes" id="UP001066276"/>
    </source>
</evidence>
<accession>A0AAV7W0F2</accession>
<sequence>MEPAEWEGAPAVPMPLAWALQGPPGAPRHPIPPSCSWRANRQEQDGGMRCQNPHGGAASCATMADSHGQRKVGGTPPAFRFWPRLYRRGQNARRCTASLLAVLPPTSALAVFTARVRMTPLILNGQDPEIPGVYYICGKNAYYRLLRGW</sequence>
<gene>
    <name evidence="1" type="ORF">NDU88_001226</name>
</gene>